<proteinExistence type="predicted"/>
<dbReference type="InterPro" id="IPR032640">
    <property type="entry name" value="AMPK1_CBM"/>
</dbReference>
<dbReference type="Gene3D" id="2.60.40.10">
    <property type="entry name" value="Immunoglobulins"/>
    <property type="match status" value="1"/>
</dbReference>
<protein>
    <submittedName>
        <fullName evidence="2">Isoamylase early set domain-containing protein</fullName>
    </submittedName>
</protein>
<name>A0ABY6CLK2_9BACT</name>
<dbReference type="Pfam" id="PF16561">
    <property type="entry name" value="AMPK1_CBM"/>
    <property type="match status" value="1"/>
</dbReference>
<evidence type="ECO:0000313" key="2">
    <source>
        <dbReference type="EMBL" id="UXP30584.1"/>
    </source>
</evidence>
<dbReference type="Proteomes" id="UP001065174">
    <property type="component" value="Chromosome"/>
</dbReference>
<dbReference type="CDD" id="cd07184">
    <property type="entry name" value="E_set_Isoamylase_like_N"/>
    <property type="match status" value="1"/>
</dbReference>
<dbReference type="InterPro" id="IPR013783">
    <property type="entry name" value="Ig-like_fold"/>
</dbReference>
<gene>
    <name evidence="2" type="ORF">N6H18_09480</name>
</gene>
<dbReference type="InterPro" id="IPR014756">
    <property type="entry name" value="Ig_E-set"/>
</dbReference>
<dbReference type="SUPFAM" id="SSF81296">
    <property type="entry name" value="E set domains"/>
    <property type="match status" value="1"/>
</dbReference>
<reference evidence="2" key="1">
    <citation type="submission" date="2022-09" db="EMBL/GenBank/DDBJ databases">
        <title>Comparative genomics and taxonomic characterization of three novel marine species of genus Reichenbachiella exhibiting antioxidant and polysaccharide degradation activities.</title>
        <authorList>
            <person name="Muhammad N."/>
            <person name="Lee Y.-J."/>
            <person name="Ko J."/>
            <person name="Kim S.-G."/>
        </authorList>
    </citation>
    <scope>NUCLEOTIDE SEQUENCE</scope>
    <source>
        <strain evidence="2">BKB1-1</strain>
    </source>
</reference>
<organism evidence="2 3">
    <name type="scientific">Reichenbachiella agarivorans</name>
    <dbReference type="NCBI Taxonomy" id="2979464"/>
    <lineage>
        <taxon>Bacteria</taxon>
        <taxon>Pseudomonadati</taxon>
        <taxon>Bacteroidota</taxon>
        <taxon>Cytophagia</taxon>
        <taxon>Cytophagales</taxon>
        <taxon>Reichenbachiellaceae</taxon>
        <taxon>Reichenbachiella</taxon>
    </lineage>
</organism>
<evidence type="ECO:0000313" key="3">
    <source>
        <dbReference type="Proteomes" id="UP001065174"/>
    </source>
</evidence>
<dbReference type="RefSeq" id="WP_262308031.1">
    <property type="nucleotide sequence ID" value="NZ_CP106679.1"/>
</dbReference>
<feature type="domain" description="AMP-activated protein kinase glycogen-binding" evidence="1">
    <location>
        <begin position="26"/>
        <end position="84"/>
    </location>
</feature>
<accession>A0ABY6CLK2</accession>
<dbReference type="EMBL" id="CP106679">
    <property type="protein sequence ID" value="UXP30584.1"/>
    <property type="molecule type" value="Genomic_DNA"/>
</dbReference>
<keyword evidence="3" id="KW-1185">Reference proteome</keyword>
<evidence type="ECO:0000259" key="1">
    <source>
        <dbReference type="Pfam" id="PF16561"/>
    </source>
</evidence>
<sequence>MSIKKQFFKSKDVCKVTWTVKKQVAKDASNISLSGSFNDWDLNSLPLEKTKSGDFKLVMELPKNTQYQFRYLIDGEIWMNDDEADGYVDNHLSNESNCIISL</sequence>